<keyword evidence="2" id="KW-1185">Reference proteome</keyword>
<dbReference type="AlphaFoldDB" id="A0AB34IU98"/>
<dbReference type="Proteomes" id="UP001515480">
    <property type="component" value="Unassembled WGS sequence"/>
</dbReference>
<evidence type="ECO:0000313" key="2">
    <source>
        <dbReference type="Proteomes" id="UP001515480"/>
    </source>
</evidence>
<evidence type="ECO:0000313" key="1">
    <source>
        <dbReference type="EMBL" id="KAL1504958.1"/>
    </source>
</evidence>
<name>A0AB34IU98_PRYPA</name>
<dbReference type="EMBL" id="JBGBPQ010000019">
    <property type="protein sequence ID" value="KAL1504958.1"/>
    <property type="molecule type" value="Genomic_DNA"/>
</dbReference>
<proteinExistence type="predicted"/>
<accession>A0AB34IU98</accession>
<sequence length="193" mass="21056">MAALVLLHSTGALLRTPACHYAPFRPASATMADIAAPSLVGSHYTLQLDIGVERGTWMPPSWGRSGARATPKLRVVFEEEGKLRITETGAYDARIVKWEGTGGWEYDAGRETVQFWLSHSGVAQDDVVLGQGKLWFSAPAWGNQLSRRGNLTIRQSKLGWLPFLPTLPGVQGSFMVGTFRTEMVSEDAPPLGM</sequence>
<organism evidence="1 2">
    <name type="scientific">Prymnesium parvum</name>
    <name type="common">Toxic golden alga</name>
    <dbReference type="NCBI Taxonomy" id="97485"/>
    <lineage>
        <taxon>Eukaryota</taxon>
        <taxon>Haptista</taxon>
        <taxon>Haptophyta</taxon>
        <taxon>Prymnesiophyceae</taxon>
        <taxon>Prymnesiales</taxon>
        <taxon>Prymnesiaceae</taxon>
        <taxon>Prymnesium</taxon>
    </lineage>
</organism>
<reference evidence="1 2" key="1">
    <citation type="journal article" date="2024" name="Science">
        <title>Giant polyketide synthase enzymes in the biosynthesis of giant marine polyether toxins.</title>
        <authorList>
            <person name="Fallon T.R."/>
            <person name="Shende V.V."/>
            <person name="Wierzbicki I.H."/>
            <person name="Pendleton A.L."/>
            <person name="Watervoot N.F."/>
            <person name="Auber R.P."/>
            <person name="Gonzalez D.J."/>
            <person name="Wisecaver J.H."/>
            <person name="Moore B.S."/>
        </authorList>
    </citation>
    <scope>NUCLEOTIDE SEQUENCE [LARGE SCALE GENOMIC DNA]</scope>
    <source>
        <strain evidence="1 2">12B1</strain>
    </source>
</reference>
<comment type="caution">
    <text evidence="1">The sequence shown here is derived from an EMBL/GenBank/DDBJ whole genome shotgun (WGS) entry which is preliminary data.</text>
</comment>
<gene>
    <name evidence="1" type="ORF">AB1Y20_008725</name>
</gene>
<protein>
    <submittedName>
        <fullName evidence="1">Uncharacterized protein</fullName>
    </submittedName>
</protein>